<comment type="similarity">
    <text evidence="1">Belongs to the sulfatase family.</text>
</comment>
<evidence type="ECO:0000313" key="7">
    <source>
        <dbReference type="EMBL" id="TWU55599.1"/>
    </source>
</evidence>
<dbReference type="InterPro" id="IPR017850">
    <property type="entry name" value="Alkaline_phosphatase_core_sf"/>
</dbReference>
<gene>
    <name evidence="7" type="primary">atsA_31</name>
    <name evidence="7" type="ORF">Poly59_18990</name>
</gene>
<feature type="domain" description="Sulfatase N-terminal" evidence="6">
    <location>
        <begin position="24"/>
        <end position="344"/>
    </location>
</feature>
<organism evidence="7 8">
    <name type="scientific">Rubripirellula reticaptiva</name>
    <dbReference type="NCBI Taxonomy" id="2528013"/>
    <lineage>
        <taxon>Bacteria</taxon>
        <taxon>Pseudomonadati</taxon>
        <taxon>Planctomycetota</taxon>
        <taxon>Planctomycetia</taxon>
        <taxon>Pirellulales</taxon>
        <taxon>Pirellulaceae</taxon>
        <taxon>Rubripirellula</taxon>
    </lineage>
</organism>
<dbReference type="EMBL" id="SJPX01000002">
    <property type="protein sequence ID" value="TWU55599.1"/>
    <property type="molecule type" value="Genomic_DNA"/>
</dbReference>
<dbReference type="PROSITE" id="PS00149">
    <property type="entry name" value="SULFATASE_2"/>
    <property type="match status" value="1"/>
</dbReference>
<dbReference type="PANTHER" id="PTHR42693">
    <property type="entry name" value="ARYLSULFATASE FAMILY MEMBER"/>
    <property type="match status" value="1"/>
</dbReference>
<keyword evidence="8" id="KW-1185">Reference proteome</keyword>
<sequence>MRFMIPLLVALSIAFGHCRADDRPNIVLIMADDMGYADAGFTGATDIQTPNLDALAASGVTFTNGYVTHPYCGPSRAGLLSGRYQHRFGFETNPAYDPSNPYMGIDPNETLFPKRLQQAGYRTGVIGKWHLGAAAPFHPNNRGFDYFYGFLGGGHDYFKIDLREPVKEGYTQALERNGKPAIFDGYLTTALSNDAVNFIQSSNEEPFFLYLAFNAPHSPLQAPADAIAKYSHIKDEKRRRYAAMVDTMDAGIGMVINALDTQGIRDNTLVFFLSDNGGPQSSKQQPTKGNGSSNSPFRGGKGNLYDGGIHVPFIASWPAQIEQGGVYDRPVISLDIAATAVALASSKSSPAKGMEGVNLIPLLQQSNENSPHDFLYWREGGTRWSILNSDRTKHVLDSAAGKPELFHLPSDVSEQVNRVNDEQSLAKELHAKWLAWNQSNVASRLDSYKKYHQKRDQFFLDSIPKDATDEGYSPTPIPTFK</sequence>
<keyword evidence="3 7" id="KW-0378">Hydrolase</keyword>
<evidence type="ECO:0000256" key="5">
    <source>
        <dbReference type="SAM" id="MobiDB-lite"/>
    </source>
</evidence>
<evidence type="ECO:0000313" key="8">
    <source>
        <dbReference type="Proteomes" id="UP000317977"/>
    </source>
</evidence>
<evidence type="ECO:0000256" key="2">
    <source>
        <dbReference type="ARBA" id="ARBA00022723"/>
    </source>
</evidence>
<dbReference type="PANTHER" id="PTHR42693:SF53">
    <property type="entry name" value="ENDO-4-O-SULFATASE"/>
    <property type="match status" value="1"/>
</dbReference>
<reference evidence="7 8" key="1">
    <citation type="submission" date="2019-02" db="EMBL/GenBank/DDBJ databases">
        <title>Deep-cultivation of Planctomycetes and their phenomic and genomic characterization uncovers novel biology.</title>
        <authorList>
            <person name="Wiegand S."/>
            <person name="Jogler M."/>
            <person name="Boedeker C."/>
            <person name="Pinto D."/>
            <person name="Vollmers J."/>
            <person name="Rivas-Marin E."/>
            <person name="Kohn T."/>
            <person name="Peeters S.H."/>
            <person name="Heuer A."/>
            <person name="Rast P."/>
            <person name="Oberbeckmann S."/>
            <person name="Bunk B."/>
            <person name="Jeske O."/>
            <person name="Meyerdierks A."/>
            <person name="Storesund J.E."/>
            <person name="Kallscheuer N."/>
            <person name="Luecker S."/>
            <person name="Lage O.M."/>
            <person name="Pohl T."/>
            <person name="Merkel B.J."/>
            <person name="Hornburger P."/>
            <person name="Mueller R.-W."/>
            <person name="Bruemmer F."/>
            <person name="Labrenz M."/>
            <person name="Spormann A.M."/>
            <person name="Op Den Camp H."/>
            <person name="Overmann J."/>
            <person name="Amann R."/>
            <person name="Jetten M.S.M."/>
            <person name="Mascher T."/>
            <person name="Medema M.H."/>
            <person name="Devos D.P."/>
            <person name="Kaster A.-K."/>
            <person name="Ovreas L."/>
            <person name="Rohde M."/>
            <person name="Galperin M.Y."/>
            <person name="Jogler C."/>
        </authorList>
    </citation>
    <scope>NUCLEOTIDE SEQUENCE [LARGE SCALE GENOMIC DNA]</scope>
    <source>
        <strain evidence="7 8">Poly59</strain>
    </source>
</reference>
<comment type="caution">
    <text evidence="7">The sequence shown here is derived from an EMBL/GenBank/DDBJ whole genome shotgun (WGS) entry which is preliminary data.</text>
</comment>
<keyword evidence="2" id="KW-0479">Metal-binding</keyword>
<dbReference type="Pfam" id="PF00884">
    <property type="entry name" value="Sulfatase"/>
    <property type="match status" value="1"/>
</dbReference>
<evidence type="ECO:0000256" key="3">
    <source>
        <dbReference type="ARBA" id="ARBA00022801"/>
    </source>
</evidence>
<evidence type="ECO:0000256" key="1">
    <source>
        <dbReference type="ARBA" id="ARBA00008779"/>
    </source>
</evidence>
<dbReference type="SUPFAM" id="SSF53649">
    <property type="entry name" value="Alkaline phosphatase-like"/>
    <property type="match status" value="1"/>
</dbReference>
<feature type="compositionally biased region" description="Polar residues" evidence="5">
    <location>
        <begin position="277"/>
        <end position="296"/>
    </location>
</feature>
<dbReference type="EC" id="3.1.6.1" evidence="7"/>
<dbReference type="InterPro" id="IPR000917">
    <property type="entry name" value="Sulfatase_N"/>
</dbReference>
<proteinExistence type="inferred from homology"/>
<dbReference type="RefSeq" id="WP_222436067.1">
    <property type="nucleotide sequence ID" value="NZ_SJPX01000002.1"/>
</dbReference>
<protein>
    <submittedName>
        <fullName evidence="7">Arylsulfatase</fullName>
        <ecNumber evidence="7">3.1.6.1</ecNumber>
    </submittedName>
</protein>
<keyword evidence="4" id="KW-0106">Calcium</keyword>
<name>A0A5C6F6Z1_9BACT</name>
<dbReference type="InterPro" id="IPR024607">
    <property type="entry name" value="Sulfatase_CS"/>
</dbReference>
<accession>A0A5C6F6Z1</accession>
<dbReference type="AlphaFoldDB" id="A0A5C6F6Z1"/>
<dbReference type="GO" id="GO:0004065">
    <property type="term" value="F:arylsulfatase activity"/>
    <property type="evidence" value="ECO:0007669"/>
    <property type="project" value="UniProtKB-EC"/>
</dbReference>
<evidence type="ECO:0000259" key="6">
    <source>
        <dbReference type="Pfam" id="PF00884"/>
    </source>
</evidence>
<dbReference type="Gene3D" id="3.40.720.10">
    <property type="entry name" value="Alkaline Phosphatase, subunit A"/>
    <property type="match status" value="1"/>
</dbReference>
<dbReference type="GO" id="GO:0046872">
    <property type="term" value="F:metal ion binding"/>
    <property type="evidence" value="ECO:0007669"/>
    <property type="project" value="UniProtKB-KW"/>
</dbReference>
<dbReference type="Proteomes" id="UP000317977">
    <property type="component" value="Unassembled WGS sequence"/>
</dbReference>
<feature type="region of interest" description="Disordered" evidence="5">
    <location>
        <begin position="275"/>
        <end position="299"/>
    </location>
</feature>
<evidence type="ECO:0000256" key="4">
    <source>
        <dbReference type="ARBA" id="ARBA00022837"/>
    </source>
</evidence>
<dbReference type="InterPro" id="IPR050738">
    <property type="entry name" value="Sulfatase"/>
</dbReference>